<evidence type="ECO:0000259" key="8">
    <source>
        <dbReference type="PROSITE" id="PS50109"/>
    </source>
</evidence>
<dbReference type="SUPFAM" id="SSF55874">
    <property type="entry name" value="ATPase domain of HSP90 chaperone/DNA topoisomerase II/histidine kinase"/>
    <property type="match status" value="1"/>
</dbReference>
<dbReference type="Gene3D" id="1.10.287.130">
    <property type="match status" value="1"/>
</dbReference>
<dbReference type="SUPFAM" id="SSF55785">
    <property type="entry name" value="PYP-like sensor domain (PAS domain)"/>
    <property type="match status" value="3"/>
</dbReference>
<feature type="domain" description="PAS" evidence="10">
    <location>
        <begin position="267"/>
        <end position="338"/>
    </location>
</feature>
<evidence type="ECO:0000256" key="7">
    <source>
        <dbReference type="PROSITE-ProRule" id="PRU00169"/>
    </source>
</evidence>
<dbReference type="PANTHER" id="PTHR43047">
    <property type="entry name" value="TWO-COMPONENT HISTIDINE PROTEIN KINASE"/>
    <property type="match status" value="1"/>
</dbReference>
<keyword evidence="5 12" id="KW-0808">Transferase</keyword>
<feature type="domain" description="PAS" evidence="10">
    <location>
        <begin position="143"/>
        <end position="187"/>
    </location>
</feature>
<dbReference type="GO" id="GO:0005886">
    <property type="term" value="C:plasma membrane"/>
    <property type="evidence" value="ECO:0007669"/>
    <property type="project" value="UniProtKB-SubCell"/>
</dbReference>
<comment type="subcellular location">
    <subcellularLocation>
        <location evidence="2">Cell inner membrane</location>
        <topology evidence="2">Multi-pass membrane protein</topology>
    </subcellularLocation>
</comment>
<accession>A0A6M4H0A8</accession>
<reference evidence="12 13" key="1">
    <citation type="submission" date="2020-04" db="EMBL/GenBank/DDBJ databases">
        <title>Usitatibacter rugosus gen. nov., sp. nov. and Usitatibacter palustris sp. nov., novel members of Usitatibacteraceae fam. nov. within the order Nitrosomonadales isolated from soil.</title>
        <authorList>
            <person name="Huber K.J."/>
            <person name="Neumann-Schaal M."/>
            <person name="Geppert A."/>
            <person name="Luckner M."/>
            <person name="Wanner G."/>
            <person name="Overmann J."/>
        </authorList>
    </citation>
    <scope>NUCLEOTIDE SEQUENCE [LARGE SCALE GENOMIC DNA]</scope>
    <source>
        <strain evidence="12 13">0125_3</strain>
    </source>
</reference>
<sequence length="781" mass="87061">MQTALDFERIFAHLPGLIAVLAPDARFTILAASDAYLAGTRRTRESLVGRGIFEAFQAAGAPQLATMETLRTSLASVLSTRGPDRMPIQRYDLPLPTGGTDEHYWSVENTPVLSESGEIAWILHRTEDVTEHAKAARAHQDAKALRATEILESIPEGFFALDHDWRFTYVNRGAELILGQSRGELEGTVLWESFPGLNGSIFEPVYRQAMEQRVPQQITNFYPDHQRWYEVHVYPVSLGVAIYFRNINDRMESESERERMSVEAARQKLVYETALSNTPDLVFVFDLEHRFMYANQALLRMWGKNREESLGRTCLELGYPPWQAEMHDREIDQVVATRQPIRGEVPFTGTDGRRVYDYIFAPVFGPLGDVVAVAGTARDTTERQQIEQAMRLQAEQLREADQAKDEFLATLSHELRNPLAPLRNSVAIMRMTGGDDDKLSPVREMMERQVNHLVRLVDDLLEVSRISRGTFTLRRERVDLKTIVRNAVESSQPLMQAARHVLTVSLPEESLWVDGDPVRLAQILTNLLDNAAKYTDDGGRIALELRRGEGPEALVTIADNGSGIAPEALPRMFNMFSRGDRTSGRGQGGLGIGLALARRLSEMHEGKLEARSEGVGKGSEFTLRLPLIQTEAAAASSVQANPSAVQRRRILVVDDNRDAGDSLAMILDAMGSEVRIARDGPEAIAAFRAYEPSLVFLDIGMPRMDGYEVARTLRSLFPKHDATIVALTGWGQDKDRALARDAGFDFHLVKPAEIDALKALLESLDRKTKEPLSAPTAAGIR</sequence>
<keyword evidence="4 7" id="KW-0597">Phosphoprotein</keyword>
<dbReference type="CDD" id="cd17580">
    <property type="entry name" value="REC_2_DhkD-like"/>
    <property type="match status" value="1"/>
</dbReference>
<dbReference type="Gene3D" id="3.30.450.20">
    <property type="entry name" value="PAS domain"/>
    <property type="match status" value="3"/>
</dbReference>
<dbReference type="CDD" id="cd00075">
    <property type="entry name" value="HATPase"/>
    <property type="match status" value="1"/>
</dbReference>
<comment type="catalytic activity">
    <reaction evidence="1">
        <text>ATP + protein L-histidine = ADP + protein N-phospho-L-histidine.</text>
        <dbReference type="EC" id="2.7.13.3"/>
    </reaction>
</comment>
<dbReference type="InterPro" id="IPR004358">
    <property type="entry name" value="Sig_transdc_His_kin-like_C"/>
</dbReference>
<evidence type="ECO:0000259" key="9">
    <source>
        <dbReference type="PROSITE" id="PS50110"/>
    </source>
</evidence>
<evidence type="ECO:0000313" key="12">
    <source>
        <dbReference type="EMBL" id="QJR12929.1"/>
    </source>
</evidence>
<dbReference type="InterPro" id="IPR000700">
    <property type="entry name" value="PAS-assoc_C"/>
</dbReference>
<name>A0A6M4H0A8_9PROT</name>
<dbReference type="GO" id="GO:0009927">
    <property type="term" value="F:histidine phosphotransfer kinase activity"/>
    <property type="evidence" value="ECO:0007669"/>
    <property type="project" value="TreeGrafter"/>
</dbReference>
<dbReference type="CDD" id="cd00130">
    <property type="entry name" value="PAS"/>
    <property type="match status" value="2"/>
</dbReference>
<feature type="modified residue" description="4-aspartylphosphate" evidence="7">
    <location>
        <position position="698"/>
    </location>
</feature>
<evidence type="ECO:0000256" key="3">
    <source>
        <dbReference type="ARBA" id="ARBA00012438"/>
    </source>
</evidence>
<dbReference type="KEGG" id="uru:DSM104443_04023"/>
<dbReference type="SMART" id="SM00448">
    <property type="entry name" value="REC"/>
    <property type="match status" value="1"/>
</dbReference>
<feature type="domain" description="Histidine kinase" evidence="8">
    <location>
        <begin position="410"/>
        <end position="629"/>
    </location>
</feature>
<dbReference type="InterPro" id="IPR011006">
    <property type="entry name" value="CheY-like_superfamily"/>
</dbReference>
<dbReference type="PROSITE" id="PS50110">
    <property type="entry name" value="RESPONSE_REGULATORY"/>
    <property type="match status" value="1"/>
</dbReference>
<dbReference type="PANTHER" id="PTHR43047:SF72">
    <property type="entry name" value="OSMOSENSING HISTIDINE PROTEIN KINASE SLN1"/>
    <property type="match status" value="1"/>
</dbReference>
<evidence type="ECO:0000259" key="11">
    <source>
        <dbReference type="PROSITE" id="PS50113"/>
    </source>
</evidence>
<dbReference type="InterPro" id="IPR005467">
    <property type="entry name" value="His_kinase_dom"/>
</dbReference>
<dbReference type="SMART" id="SM00388">
    <property type="entry name" value="HisKA"/>
    <property type="match status" value="1"/>
</dbReference>
<dbReference type="PROSITE" id="PS50109">
    <property type="entry name" value="HIS_KIN"/>
    <property type="match status" value="1"/>
</dbReference>
<dbReference type="InterPro" id="IPR003661">
    <property type="entry name" value="HisK_dim/P_dom"/>
</dbReference>
<dbReference type="InterPro" id="IPR013656">
    <property type="entry name" value="PAS_4"/>
</dbReference>
<dbReference type="Pfam" id="PF00072">
    <property type="entry name" value="Response_reg"/>
    <property type="match status" value="1"/>
</dbReference>
<dbReference type="Pfam" id="PF02518">
    <property type="entry name" value="HATPase_c"/>
    <property type="match status" value="1"/>
</dbReference>
<dbReference type="Proteomes" id="UP000501534">
    <property type="component" value="Chromosome"/>
</dbReference>
<dbReference type="InterPro" id="IPR036097">
    <property type="entry name" value="HisK_dim/P_sf"/>
</dbReference>
<evidence type="ECO:0000256" key="1">
    <source>
        <dbReference type="ARBA" id="ARBA00000085"/>
    </source>
</evidence>
<dbReference type="InterPro" id="IPR000014">
    <property type="entry name" value="PAS"/>
</dbReference>
<dbReference type="PROSITE" id="PS50113">
    <property type="entry name" value="PAC"/>
    <property type="match status" value="1"/>
</dbReference>
<dbReference type="Gene3D" id="3.30.565.10">
    <property type="entry name" value="Histidine kinase-like ATPase, C-terminal domain"/>
    <property type="match status" value="1"/>
</dbReference>
<proteinExistence type="predicted"/>
<evidence type="ECO:0000256" key="2">
    <source>
        <dbReference type="ARBA" id="ARBA00004429"/>
    </source>
</evidence>
<gene>
    <name evidence="12" type="primary">rcsC_22</name>
    <name evidence="12" type="ORF">DSM104443_04023</name>
</gene>
<evidence type="ECO:0000256" key="5">
    <source>
        <dbReference type="ARBA" id="ARBA00022679"/>
    </source>
</evidence>
<keyword evidence="6 12" id="KW-0418">Kinase</keyword>
<dbReference type="NCBIfam" id="TIGR00229">
    <property type="entry name" value="sensory_box"/>
    <property type="match status" value="2"/>
</dbReference>
<dbReference type="PRINTS" id="PR00344">
    <property type="entry name" value="BCTRLSENSOR"/>
</dbReference>
<dbReference type="Pfam" id="PF08448">
    <property type="entry name" value="PAS_4"/>
    <property type="match status" value="3"/>
</dbReference>
<dbReference type="InterPro" id="IPR003594">
    <property type="entry name" value="HATPase_dom"/>
</dbReference>
<dbReference type="SMART" id="SM00091">
    <property type="entry name" value="PAS"/>
    <property type="match status" value="3"/>
</dbReference>
<dbReference type="FunFam" id="3.30.565.10:FF:000006">
    <property type="entry name" value="Sensor histidine kinase WalK"/>
    <property type="match status" value="1"/>
</dbReference>
<dbReference type="PROSITE" id="PS50112">
    <property type="entry name" value="PAS"/>
    <property type="match status" value="2"/>
</dbReference>
<keyword evidence="13" id="KW-1185">Reference proteome</keyword>
<feature type="domain" description="PAC" evidence="11">
    <location>
        <begin position="341"/>
        <end position="392"/>
    </location>
</feature>
<dbReference type="SUPFAM" id="SSF47384">
    <property type="entry name" value="Homodimeric domain of signal transducing histidine kinase"/>
    <property type="match status" value="1"/>
</dbReference>
<dbReference type="AlphaFoldDB" id="A0A6M4H0A8"/>
<evidence type="ECO:0000259" key="10">
    <source>
        <dbReference type="PROSITE" id="PS50112"/>
    </source>
</evidence>
<dbReference type="SMART" id="SM00387">
    <property type="entry name" value="HATPase_c"/>
    <property type="match status" value="1"/>
</dbReference>
<dbReference type="Pfam" id="PF00512">
    <property type="entry name" value="HisKA"/>
    <property type="match status" value="1"/>
</dbReference>
<evidence type="ECO:0000256" key="4">
    <source>
        <dbReference type="ARBA" id="ARBA00022553"/>
    </source>
</evidence>
<dbReference type="Gene3D" id="3.40.50.2300">
    <property type="match status" value="1"/>
</dbReference>
<dbReference type="SUPFAM" id="SSF52172">
    <property type="entry name" value="CheY-like"/>
    <property type="match status" value="1"/>
</dbReference>
<organism evidence="12 13">
    <name type="scientific">Usitatibacter rugosus</name>
    <dbReference type="NCBI Taxonomy" id="2732067"/>
    <lineage>
        <taxon>Bacteria</taxon>
        <taxon>Pseudomonadati</taxon>
        <taxon>Pseudomonadota</taxon>
        <taxon>Betaproteobacteria</taxon>
        <taxon>Nitrosomonadales</taxon>
        <taxon>Usitatibacteraceae</taxon>
        <taxon>Usitatibacter</taxon>
    </lineage>
</organism>
<feature type="domain" description="Response regulatory" evidence="9">
    <location>
        <begin position="649"/>
        <end position="765"/>
    </location>
</feature>
<evidence type="ECO:0000256" key="6">
    <source>
        <dbReference type="ARBA" id="ARBA00022777"/>
    </source>
</evidence>
<protein>
    <recommendedName>
        <fullName evidence="3">histidine kinase</fullName>
        <ecNumber evidence="3">2.7.13.3</ecNumber>
    </recommendedName>
</protein>
<dbReference type="RefSeq" id="WP_171095565.1">
    <property type="nucleotide sequence ID" value="NZ_CP053069.1"/>
</dbReference>
<dbReference type="InterPro" id="IPR001789">
    <property type="entry name" value="Sig_transdc_resp-reg_receiver"/>
</dbReference>
<dbReference type="GO" id="GO:0000155">
    <property type="term" value="F:phosphorelay sensor kinase activity"/>
    <property type="evidence" value="ECO:0007669"/>
    <property type="project" value="InterPro"/>
</dbReference>
<evidence type="ECO:0000313" key="13">
    <source>
        <dbReference type="Proteomes" id="UP000501534"/>
    </source>
</evidence>
<dbReference type="InterPro" id="IPR035965">
    <property type="entry name" value="PAS-like_dom_sf"/>
</dbReference>
<dbReference type="CDD" id="cd00082">
    <property type="entry name" value="HisKA"/>
    <property type="match status" value="1"/>
</dbReference>
<dbReference type="InterPro" id="IPR036890">
    <property type="entry name" value="HATPase_C_sf"/>
</dbReference>
<dbReference type="EC" id="2.7.13.3" evidence="3"/>
<dbReference type="EMBL" id="CP053069">
    <property type="protein sequence ID" value="QJR12929.1"/>
    <property type="molecule type" value="Genomic_DNA"/>
</dbReference>